<dbReference type="PANTHER" id="PTHR43591:SF50">
    <property type="entry name" value="METHYLTRANSFERASE DOMAIN-CONTAINING PROTEIN-RELATED"/>
    <property type="match status" value="1"/>
</dbReference>
<feature type="domain" description="Methyltransferase" evidence="2">
    <location>
        <begin position="85"/>
        <end position="184"/>
    </location>
</feature>
<dbReference type="Proteomes" id="UP000011761">
    <property type="component" value="Unassembled WGS sequence"/>
</dbReference>
<accession>M2LZI7</accession>
<dbReference type="InterPro" id="IPR029063">
    <property type="entry name" value="SAM-dependent_MTases_sf"/>
</dbReference>
<dbReference type="EMBL" id="KB445551">
    <property type="protein sequence ID" value="EMD00103.1"/>
    <property type="molecule type" value="Genomic_DNA"/>
</dbReference>
<dbReference type="Pfam" id="PF13649">
    <property type="entry name" value="Methyltransf_25"/>
    <property type="match status" value="1"/>
</dbReference>
<evidence type="ECO:0000313" key="3">
    <source>
        <dbReference type="EMBL" id="EMD00103.1"/>
    </source>
</evidence>
<dbReference type="SUPFAM" id="SSF53335">
    <property type="entry name" value="S-adenosyl-L-methionine-dependent methyltransferases"/>
    <property type="match status" value="1"/>
</dbReference>
<protein>
    <recommendedName>
        <fullName evidence="2">Methyltransferase domain-containing protein</fullName>
    </recommendedName>
</protein>
<dbReference type="HOGENOM" id="CLU_013481_1_1_1"/>
<dbReference type="KEGG" id="bcom:BAUCODRAFT_63871"/>
<dbReference type="RefSeq" id="XP_007672603.1">
    <property type="nucleotide sequence ID" value="XM_007674413.1"/>
</dbReference>
<dbReference type="AlphaFoldDB" id="M2LZI7"/>
<evidence type="ECO:0000313" key="4">
    <source>
        <dbReference type="Proteomes" id="UP000011761"/>
    </source>
</evidence>
<proteinExistence type="predicted"/>
<dbReference type="Gene3D" id="3.40.50.150">
    <property type="entry name" value="Vaccinia Virus protein VP39"/>
    <property type="match status" value="1"/>
</dbReference>
<feature type="compositionally biased region" description="Low complexity" evidence="1">
    <location>
        <begin position="10"/>
        <end position="19"/>
    </location>
</feature>
<name>M2LZI7_BAUPA</name>
<dbReference type="PANTHER" id="PTHR43591">
    <property type="entry name" value="METHYLTRANSFERASE"/>
    <property type="match status" value="1"/>
</dbReference>
<dbReference type="OrthoDB" id="2013972at2759"/>
<organism evidence="3 4">
    <name type="scientific">Baudoinia panamericana (strain UAMH 10762)</name>
    <name type="common">Angels' share fungus</name>
    <name type="synonym">Baudoinia compniacensis (strain UAMH 10762)</name>
    <dbReference type="NCBI Taxonomy" id="717646"/>
    <lineage>
        <taxon>Eukaryota</taxon>
        <taxon>Fungi</taxon>
        <taxon>Dikarya</taxon>
        <taxon>Ascomycota</taxon>
        <taxon>Pezizomycotina</taxon>
        <taxon>Dothideomycetes</taxon>
        <taxon>Dothideomycetidae</taxon>
        <taxon>Mycosphaerellales</taxon>
        <taxon>Teratosphaeriaceae</taxon>
        <taxon>Baudoinia</taxon>
    </lineage>
</organism>
<gene>
    <name evidence="3" type="ORF">BAUCODRAFT_63871</name>
</gene>
<dbReference type="InterPro" id="IPR041698">
    <property type="entry name" value="Methyltransf_25"/>
</dbReference>
<sequence>MDGPRANTTSSRSSSSSLSDAAHKTLLDNPYELRHGRRYLRELPYPLPCDLPEIQRQNLRTLLGCTVFGGASCSRRTSTDVPQRVLELGCGSAYWSAMCHDFFRSLGYANVSFTGLDVAPLAPNLSKEGMDWTFVQHDIRRIPLPFDDEEFDLVMLKDMSLALPMGPAFQKLLDEIIRILSDNGTLEIWESDHVLRSLLPHPRSSPTTQPKDYRTAEQTGTFIIAPGMPFGSAQNRHFQRANMWIQNALDVRKLPPTPCARIAQILLQEPDLTDIGSRRVAIPLGELRWEREQSGRPNSSLVDSPMSLKAKSKLVDGALNENQMALRQTALITILQEIESLEPLLKEASSKNTEEWSHWWATMMNDLLDPSKGAFLSECLELGAWWATKRPSE</sequence>
<keyword evidence="4" id="KW-1185">Reference proteome</keyword>
<reference evidence="3 4" key="1">
    <citation type="journal article" date="2012" name="PLoS Pathog.">
        <title>Diverse lifestyles and strategies of plant pathogenesis encoded in the genomes of eighteen Dothideomycetes fungi.</title>
        <authorList>
            <person name="Ohm R.A."/>
            <person name="Feau N."/>
            <person name="Henrissat B."/>
            <person name="Schoch C.L."/>
            <person name="Horwitz B.A."/>
            <person name="Barry K.W."/>
            <person name="Condon B.J."/>
            <person name="Copeland A.C."/>
            <person name="Dhillon B."/>
            <person name="Glaser F."/>
            <person name="Hesse C.N."/>
            <person name="Kosti I."/>
            <person name="LaButti K."/>
            <person name="Lindquist E.A."/>
            <person name="Lucas S."/>
            <person name="Salamov A.A."/>
            <person name="Bradshaw R.E."/>
            <person name="Ciuffetti L."/>
            <person name="Hamelin R.C."/>
            <person name="Kema G.H.J."/>
            <person name="Lawrence C."/>
            <person name="Scott J.A."/>
            <person name="Spatafora J.W."/>
            <person name="Turgeon B.G."/>
            <person name="de Wit P.J.G.M."/>
            <person name="Zhong S."/>
            <person name="Goodwin S.B."/>
            <person name="Grigoriev I.V."/>
        </authorList>
    </citation>
    <scope>NUCLEOTIDE SEQUENCE [LARGE SCALE GENOMIC DNA]</scope>
    <source>
        <strain evidence="3 4">UAMH 10762</strain>
    </source>
</reference>
<evidence type="ECO:0000256" key="1">
    <source>
        <dbReference type="SAM" id="MobiDB-lite"/>
    </source>
</evidence>
<dbReference type="OMA" id="WETDHII"/>
<feature type="region of interest" description="Disordered" evidence="1">
    <location>
        <begin position="1"/>
        <end position="20"/>
    </location>
</feature>
<dbReference type="CDD" id="cd02440">
    <property type="entry name" value="AdoMet_MTases"/>
    <property type="match status" value="1"/>
</dbReference>
<evidence type="ECO:0000259" key="2">
    <source>
        <dbReference type="Pfam" id="PF13649"/>
    </source>
</evidence>
<dbReference type="GeneID" id="19116112"/>
<dbReference type="eggNOG" id="ENOG502RZPZ">
    <property type="taxonomic scope" value="Eukaryota"/>
</dbReference>